<evidence type="ECO:0000256" key="20">
    <source>
        <dbReference type="ARBA" id="ARBA00022879"/>
    </source>
</evidence>
<evidence type="ECO:0000256" key="7">
    <source>
        <dbReference type="ARBA" id="ARBA00022506"/>
    </source>
</evidence>
<dbReference type="InterPro" id="IPR037527">
    <property type="entry name" value="Gp160"/>
</dbReference>
<feature type="chain" id="PRO_5042646083" description="Transmembrane protein gp41" evidence="32">
    <location>
        <begin position="540"/>
        <end position="890"/>
    </location>
</feature>
<dbReference type="Proteomes" id="UP000133817">
    <property type="component" value="Genome"/>
</dbReference>
<reference evidence="37 38" key="2">
    <citation type="journal article" date="2003" name="AIDS Res. Hum. Retroviruses">
        <title>Near full-length genomes of 15 HIV type 1 group O isolates.</title>
        <authorList>
            <person name="Yamaguchi J."/>
            <person name="Bodelle P."/>
            <person name="Kaptue L."/>
            <person name="Zekeng L."/>
            <person name="Gurtler L.G."/>
            <person name="Devare S.G."/>
            <person name="Brennan C.A."/>
        </authorList>
    </citation>
    <scope>NUCLEOTIDE SEQUENCE [LARGE SCALE GENOMIC DNA]</scope>
    <source>
        <strain evidence="37">97US08692A</strain>
    </source>
</reference>
<keyword evidence="27 32" id="KW-1015">Disulfide bond</keyword>
<comment type="function">
    <text evidence="32">Transmembrane protein gp41: Acts as a class I viral fusion protein. Under the current model, the protein has at least 3 conformational states: pre-fusion native state, pre-hairpin intermediate state, and post-fusion hairpin state. During fusion of viral and target intracellular membranes, the coiled coil regions (heptad repeats) assume a trimer-of-hairpins structure, positioning the fusion peptide in close proximity to the C-terminal region of the ectodomain. The formation of this structure appears to drive apposition and subsequent fusion of viral and target cell membranes. Complete fusion occurs in host cell endosomes and is dynamin-dependent, however some lipid transfer might occur at the plasma membrane. The virus undergoes clathrin-dependent internalization long before endosomal fusion, thus minimizing the surface exposure of conserved viral epitopes during fusion and reducing the efficacy of inhibitors targeting these epitopes. Membranes fusion leads to delivery of the nucleocapsid into the cytoplasm.</text>
</comment>
<name>Q8Q7G2_HV1</name>
<evidence type="ECO:0000256" key="12">
    <source>
        <dbReference type="ARBA" id="ARBA00022595"/>
    </source>
</evidence>
<dbReference type="InterPro" id="IPR036377">
    <property type="entry name" value="Gp120_core_sf"/>
</dbReference>
<comment type="domain">
    <text evidence="32">Some of the most genetically diverse regions of the viral genome are present in Env. They are called variable regions 1 through 5 (V1 through V5). Coreceptor usage of gp120 is determined mainly by the primary structure of the third variable region (V3) in the outer domain of gp120. The sequence of V3 determines which coreceptor, CCR5 and/or CXCR4 (corresponding to R5/macrophage, X4/T cell and R5X4/T cell and macrophage tropism), is used to trigger the fusion potential of the Env complex, and hence which cells the virus can infect. Binding to CCR5 involves a region adjacent in addition to V3.</text>
</comment>
<comment type="domain">
    <text evidence="32">The membrane proximal external region (MPER) present in gp41 is a tryptophan-rich region recognized by the antibodies 2F5, Z13, and 4E10. MPER seems to play a role in fusion.</text>
</comment>
<evidence type="ECO:0000256" key="4">
    <source>
        <dbReference type="ARBA" id="ARBA00004563"/>
    </source>
</evidence>
<comment type="caution">
    <text evidence="32">Lacks conserved residue(s) required for the propagation of feature annotation.</text>
</comment>
<dbReference type="GO" id="GO:0019064">
    <property type="term" value="P:fusion of virus membrane with host plasma membrane"/>
    <property type="evidence" value="ECO:0007669"/>
    <property type="project" value="UniProtKB-UniRule"/>
</dbReference>
<keyword evidence="23 32" id="KW-1039">Host endosome</keyword>
<evidence type="ECO:0000256" key="23">
    <source>
        <dbReference type="ARBA" id="ARBA00023046"/>
    </source>
</evidence>
<evidence type="ECO:0000256" key="25">
    <source>
        <dbReference type="ARBA" id="ARBA00023136"/>
    </source>
</evidence>
<organismHost>
    <name type="scientific">Homo sapiens</name>
    <name type="common">Human</name>
    <dbReference type="NCBI Taxonomy" id="9606"/>
</organismHost>
<feature type="chain" id="PRO_5042646082" description="Envelope glycoprotein gp160" evidence="32">
    <location>
        <begin position="33"/>
        <end position="890"/>
    </location>
</feature>
<dbReference type="GO" id="GO:0052031">
    <property type="term" value="P:symbiont-mediated perturbation of host defense response"/>
    <property type="evidence" value="ECO:0007669"/>
    <property type="project" value="UniProtKB-UniRule"/>
</dbReference>
<dbReference type="GO" id="GO:1903908">
    <property type="term" value="P:positive regulation of plasma membrane raft polarization"/>
    <property type="evidence" value="ECO:0007669"/>
    <property type="project" value="UniProtKB-UniRule"/>
</dbReference>
<keyword evidence="13 32" id="KW-0165">Cleavage on pair of basic residues</keyword>
<comment type="miscellaneous">
    <text evidence="32">HIV-1 lineages are divided in three main groups, M (for Major), O (for Outlier), and N (for New, or Non-M, Non-O). The vast majority of strains found worldwide belong to the group M. Group O seems to be endemic to and largely confined to Cameroon and neighboring countries in West Central Africa, where these viruses represent a small minority of HIV-1 strains. The group N is represented by a limited number of isolates from Cameroonian persons. The group M is further subdivided in 9 clades or subtypes (A to D, F to H, J and K).</text>
</comment>
<evidence type="ECO:0000256" key="29">
    <source>
        <dbReference type="ARBA" id="ARBA00023280"/>
    </source>
</evidence>
<feature type="coiled-coil region" evidence="32">
    <location>
        <begin position="660"/>
        <end position="694"/>
    </location>
</feature>
<evidence type="ECO:0000256" key="19">
    <source>
        <dbReference type="ARBA" id="ARBA00022870"/>
    </source>
</evidence>
<evidence type="ECO:0000256" key="9">
    <source>
        <dbReference type="ARBA" id="ARBA00022511"/>
    </source>
</evidence>
<keyword evidence="11 32" id="KW-0945">Host-virus interaction</keyword>
<dbReference type="GO" id="GO:0019062">
    <property type="term" value="P:virion attachment to host cell"/>
    <property type="evidence" value="ECO:0007669"/>
    <property type="project" value="UniProtKB-UniRule"/>
</dbReference>
<dbReference type="GO" id="GO:1903911">
    <property type="term" value="P:positive regulation of receptor clustering"/>
    <property type="evidence" value="ECO:0007669"/>
    <property type="project" value="UniProtKB-UniRule"/>
</dbReference>
<comment type="subunit">
    <text evidence="32">The mature envelope protein (Env) consists of a homotrimer of non-covalently associated gp120-gp41 heterodimers. The resulting complex protrudes from the virus surface as a spike. There seems to be as few as 10 spikes on the average virion. Surface protein gp120 interacts with host CD4, CCR5 and CXCR4. Gp120 also interacts with the C-type lectins CD209/DC-SIGN and CLEC4M/DC-SIGNR (collectively referred to as DC-SIGN(R)). Gp120 and gp41 interact with GalCer. Gp120 interacts with host ITGA4/ITGB7 complex; on CD4+ T-cells, this interaction results in rapid activation of integrin ITGAL/LFA-1, which facilitates efficient cell-to-cell spreading of HIV-1. Gp120 interacts with cell-associated heparan sulfate; this interaction increases virus infectivity on permissive cells and may be involved in infection of CD4- cells.</text>
</comment>
<dbReference type="Gene3D" id="1.10.287.210">
    <property type="match status" value="1"/>
</dbReference>
<evidence type="ECO:0000256" key="33">
    <source>
        <dbReference type="RuleBase" id="RU363095"/>
    </source>
</evidence>
<gene>
    <name evidence="32 36" type="primary">env</name>
</gene>
<dbReference type="GO" id="GO:0075512">
    <property type="term" value="P:clathrin-dependent endocytosis of virus by host cell"/>
    <property type="evidence" value="ECO:0007669"/>
    <property type="project" value="UniProtKB-UniRule"/>
</dbReference>
<evidence type="ECO:0000256" key="21">
    <source>
        <dbReference type="ARBA" id="ARBA00022890"/>
    </source>
</evidence>
<dbReference type="GO" id="GO:0039654">
    <property type="term" value="P:fusion of virus membrane with host endosome membrane"/>
    <property type="evidence" value="ECO:0007669"/>
    <property type="project" value="UniProtKB-UniRule"/>
</dbReference>
<dbReference type="Gene3D" id="1.20.5.490">
    <property type="entry name" value="Single helix bin"/>
    <property type="match status" value="1"/>
</dbReference>
<keyword evidence="16 32" id="KW-0732">Signal</keyword>
<keyword evidence="17 32" id="KW-1161">Viral attachment to host cell</keyword>
<keyword evidence="22 32" id="KW-1133">Transmembrane helix</keyword>
<keyword evidence="20 32" id="KW-0261">Viral envelope protein</keyword>
<evidence type="ECO:0000256" key="27">
    <source>
        <dbReference type="ARBA" id="ARBA00023157"/>
    </source>
</evidence>
<evidence type="ECO:0000256" key="15">
    <source>
        <dbReference type="ARBA" id="ARBA00022703"/>
    </source>
</evidence>
<evidence type="ECO:0000256" key="22">
    <source>
        <dbReference type="ARBA" id="ARBA00022989"/>
    </source>
</evidence>
<keyword evidence="29 32" id="KW-0899">Viral immunoevasion</keyword>
<comment type="PTM">
    <text evidence="32">Palmitoylation of the transmembrane protein and of Env polyprotein (prior to its proteolytic cleavage) is essential for their association with host cell membrane lipid rafts. Palmitoylation is therefore required for envelope trafficking to classical lipid rafts, but not for viral replication.</text>
</comment>
<feature type="domain" description="Retroviral envelope protein GP41-like" evidence="35">
    <location>
        <begin position="558"/>
        <end position="748"/>
    </location>
</feature>
<keyword evidence="10 32" id="KW-1165">Clathrin-mediated endocytosis of virus by host</keyword>
<feature type="disulfide bond" evidence="32">
    <location>
        <begin position="231"/>
        <end position="260"/>
    </location>
</feature>
<protein>
    <recommendedName>
        <fullName evidence="32">Envelope glycoprotein gp160</fullName>
    </recommendedName>
    <alternativeName>
        <fullName evidence="32">Env polyprotein</fullName>
    </alternativeName>
    <component>
        <recommendedName>
            <fullName evidence="32">Surface protein gp120</fullName>
            <shortName evidence="32">SU</shortName>
        </recommendedName>
        <alternativeName>
            <fullName evidence="32">Glycoprotein 120</fullName>
            <shortName evidence="32">gp120</shortName>
        </alternativeName>
    </component>
    <component>
        <recommendedName>
            <fullName evidence="32">Transmembrane protein gp41</fullName>
            <shortName evidence="32">TM</shortName>
        </recommendedName>
        <alternativeName>
            <fullName evidence="32">Glycoprotein 41</fullName>
            <shortName evidence="32">gp41</shortName>
        </alternativeName>
    </component>
</protein>
<comment type="miscellaneous">
    <text evidence="32">Inhibitors targeting HIV-1 viral envelope proteins are used as antiretroviral drugs. Attachment of virions to the cell surface via non-specific interactions and CD4 binding can be blocked by inhibitors that include cyanovirin-N, cyclotriazadisulfonamide analogs, PRO 2000, TNX 355 and PRO 542. In addition, BMS 806 can block CD4-induced conformational changes. Env interactions with the coreceptor molecules can be targeted by CCR5 antagonists including SCH-D, maraviroc (UK 427857) and aplaviroc (GW 873140), and the CXCR4 antagonist AMD 070. Fusion of viral and cellular membranes can be inhibited by peptides such as enfuvirtide and tifuvirtide (T 1249). Resistance to inhibitors associated with mutations in Env are observed. Most of the time, single mutations confer only a modest reduction in drug susceptibility. Combination of several mutations is usually required to develop a high-level drug resistance.</text>
</comment>
<dbReference type="GO" id="GO:0055036">
    <property type="term" value="C:virion membrane"/>
    <property type="evidence" value="ECO:0007669"/>
    <property type="project" value="UniProtKB-SubCell"/>
</dbReference>
<feature type="site" description="Cleavage; by host furin" evidence="32">
    <location>
        <begin position="539"/>
        <end position="540"/>
    </location>
</feature>
<evidence type="ECO:0000256" key="26">
    <source>
        <dbReference type="ARBA" id="ARBA00023139"/>
    </source>
</evidence>
<reference evidence="36" key="1">
    <citation type="journal article" date="2002" name="AIDS Res. Hum. Retroviruses">
        <title>Evaluation of HIV type 1 group O isolates: identification of five phylogenetic clusters.</title>
        <authorList>
            <person name="Yamaguchi J."/>
            <person name="Vallari A.S."/>
            <person name="Swanson P."/>
            <person name="Bodelle P."/>
            <person name="Kaptue L."/>
            <person name="Ngansop C."/>
            <person name="Zekeng L."/>
            <person name="Gurtler L.G."/>
            <person name="Devare S.G."/>
            <person name="Brennan C.A."/>
        </authorList>
    </citation>
    <scope>NUCLEOTIDE SEQUENCE</scope>
</reference>
<feature type="topological domain" description="Cytoplasmic" evidence="32">
    <location>
        <begin position="733"/>
        <end position="890"/>
    </location>
</feature>
<sequence>MIVTMKVMKKKNKKLGVILCIVLGLIIPCLSSNLYATVYAGVPVWEEAEPVLFCASDANLTSTEQHNVWASQACVPTDPTPHEYPLRNVTDKFNIWKNYMVDQMQEDIISLWEQSLKPCVQMTFLCIQMNCTDIQINSKENNSTNDSSINPISTENPNSIENPMKNCEFNVTTVLKDKKEKRQALFYVADLDRVNNSEIGNTAYTLINCNSTTIKQACPKVSFEPIPIHYCAPAGFAIFKCNSTEFNGTGTCHNITVVTCTHGIKPTVSTQLILNGTLSEGKIRIIAKNISATGNNIIVTLNTTINMTCQRPGHQDVQEIMTGPLAWYSMELKKDTNTSKSRIAYCEYNTKKWEEALRQTAERYLELVNNTGVREMIFNYNTGGDPEITQLHFNCHGEFFYCNTSQMFNYIFNCTGTTCNYTKNIQNYTFSQNTTSTKIPCRLRQVVRSWMRGGSGPYAPPIRGNLTCGSNITGMILEMDEPWNESHRESIFRPTGGNMKDIWRTELLRYKVVRIKPFSVAPTKITRPVIGFGTRREKRAVGLGMLFLGVLSAAGSTMGAAATALTVQTHTLIKGIVQQQDNLLRAIQAQQHLLRLSVWGIRQLRARLLALETLIQNQQLLNSWGCKGRLVCYTSVIWNTSEWKGNESIWGNLTWQQWDQEIDNVSATIFEEILKAQIQQETNEKKLLELDEWASIWNWLDITKWLWYIKTAIIIVGALIGIRIVMVILNLVRNIRQGYQPLSFQIPIHHQSEAETPGRTGEGGGEEGRPRLIPSPQGFLPLLYTDLRTIILWSYHLLSNLASGIQKLSSHLRVGLWTLGQKIINACRICAAVIQYWLQELQNSATNLVDTIAVAVANWTDSIILGIQRIGRGIWNVPRRIRQGFERSLL</sequence>
<keyword evidence="15 32" id="KW-0053">Apoptosis</keyword>
<evidence type="ECO:0000256" key="5">
    <source>
        <dbReference type="ARBA" id="ARBA00004578"/>
    </source>
</evidence>
<evidence type="ECO:0000259" key="34">
    <source>
        <dbReference type="Pfam" id="PF00516"/>
    </source>
</evidence>
<comment type="PTM">
    <text evidence="32">Specific enzymatic cleavages in vivo yield mature proteins. Envelope glycoproteins are synthesized as a inactive precursor that is heavily N-glycosylated and processed likely by host cell furin in the Golgi to yield the mature SU and TM proteins. The cleavage site between SU and TM requires the minimal sequence [KR]-X-[KR]-R. About 2 of the 9 disulfide bonds of gp41 are reduced by P4HB/PDI, following binding to CD4 receptor.</text>
</comment>
<keyword evidence="30 32" id="KW-0449">Lipoprotein</keyword>
<evidence type="ECO:0000256" key="13">
    <source>
        <dbReference type="ARBA" id="ARBA00022685"/>
    </source>
</evidence>
<comment type="similarity">
    <text evidence="32">Belongs to the HIV-1 env protein family.</text>
</comment>
<keyword evidence="28 32" id="KW-0325">Glycoprotein</keyword>
<evidence type="ECO:0000256" key="10">
    <source>
        <dbReference type="ARBA" id="ARBA00022570"/>
    </source>
</evidence>
<feature type="disulfide bond" evidence="32">
    <location>
        <begin position="241"/>
        <end position="252"/>
    </location>
</feature>
<evidence type="ECO:0000256" key="16">
    <source>
        <dbReference type="ARBA" id="ARBA00022729"/>
    </source>
</evidence>
<dbReference type="Pfam" id="PF00517">
    <property type="entry name" value="GP41"/>
    <property type="match status" value="1"/>
</dbReference>
<evidence type="ECO:0000313" key="36">
    <source>
        <dbReference type="EMBL" id="AAL98881.1"/>
    </source>
</evidence>
<feature type="domain" description="Human immunodeficiency virus 1 envelope glycoprotein Gp120" evidence="34">
    <location>
        <begin position="34"/>
        <end position="527"/>
    </location>
</feature>
<feature type="region of interest" description="CD4-binding loop" evidence="32">
    <location>
        <begin position="381"/>
        <end position="391"/>
    </location>
</feature>
<evidence type="ECO:0000256" key="14">
    <source>
        <dbReference type="ARBA" id="ARBA00022692"/>
    </source>
</evidence>
<evidence type="ECO:0000256" key="31">
    <source>
        <dbReference type="ARBA" id="ARBA00023296"/>
    </source>
</evidence>
<keyword evidence="14 32" id="KW-0812">Transmembrane</keyword>
<comment type="subcellular location">
    <subcellularLocation>
        <location evidence="3">Host cell membrane</location>
        <topology evidence="3">Peripheral membrane protein</topology>
    </subcellularLocation>
    <subcellularLocation>
        <location evidence="1">Host cell membrane</location>
        <topology evidence="1">Single-pass type I membrane protein</topology>
    </subcellularLocation>
    <subcellularLocation>
        <location evidence="2">Host endosome membrane</location>
        <topology evidence="2">Peripheral membrane protein</topology>
    </subcellularLocation>
    <subcellularLocation>
        <location evidence="5">Host endosome membrane</location>
        <topology evidence="5">Single-pass type I membrane protein</topology>
    </subcellularLocation>
    <subcellularLocation>
        <location evidence="6">Virion membrane</location>
        <topology evidence="6">Peripheral membrane protein</topology>
    </subcellularLocation>
    <subcellularLocation>
        <location evidence="4">Virion membrane</location>
        <topology evidence="4">Single-pass type I membrane protein</topology>
    </subcellularLocation>
</comment>
<comment type="subcellular location">
    <molecule>Surface protein gp120</molecule>
    <subcellularLocation>
        <location evidence="32">Virion membrane</location>
        <topology evidence="32">Peripheral membrane protein</topology>
    </subcellularLocation>
    <subcellularLocation>
        <location evidence="32">Host cell membrane</location>
        <topology evidence="32">Peripheral membrane protein</topology>
    </subcellularLocation>
    <subcellularLocation>
        <location evidence="32">Host endosome membrane</location>
        <topology evidence="32">Single-pass type I membrane protein</topology>
    </subcellularLocation>
    <text evidence="32">The surface protein is not anchored to the viral envelope, but associates with the extravirion surface through its binding to TM. It is probably concentrated at the site of budding and incorporated into the virions possibly by contacts between the cytoplasmic tail of Env and the N-terminus of Gag.</text>
</comment>
<keyword evidence="31 32" id="KW-1160">Virus entry into host cell</keyword>
<dbReference type="CDD" id="cd09909">
    <property type="entry name" value="HIV-1-like_HR1-HR2"/>
    <property type="match status" value="1"/>
</dbReference>
<dbReference type="EMBL" id="AF383259">
    <property type="protein sequence ID" value="AAL98881.1"/>
    <property type="molecule type" value="Genomic_RNA"/>
</dbReference>
<comment type="PTM">
    <text evidence="32">Highly glycosylated by host. The high number of glycan on the protein is reffered to as 'glycan shield' because it contributes to hide protein sequence from adaptive immune system.</text>
</comment>
<feature type="disulfide bond" evidence="32">
    <location>
        <begin position="54"/>
        <end position="74"/>
    </location>
</feature>
<evidence type="ECO:0000256" key="17">
    <source>
        <dbReference type="ARBA" id="ARBA00022804"/>
    </source>
</evidence>
<feature type="disulfide bond" evidence="32">
    <location>
        <begin position="626"/>
        <end position="632"/>
    </location>
</feature>
<dbReference type="GO" id="GO:0016020">
    <property type="term" value="C:membrane"/>
    <property type="evidence" value="ECO:0007669"/>
    <property type="project" value="UniProtKB-UniRule"/>
</dbReference>
<organism evidence="36">
    <name type="scientific">Human immunodeficiency virus type 1</name>
    <name type="common">HIV-1</name>
    <dbReference type="NCBI Taxonomy" id="11676"/>
    <lineage>
        <taxon>Viruses</taxon>
        <taxon>Riboviria</taxon>
        <taxon>Pararnavirae</taxon>
        <taxon>Artverviricota</taxon>
        <taxon>Revtraviricetes</taxon>
        <taxon>Ortervirales</taxon>
        <taxon>Retroviridae</taxon>
        <taxon>Orthoretrovirinae</taxon>
        <taxon>Lentivirus</taxon>
        <taxon>Lentivirus humimdef1</taxon>
    </lineage>
</organism>
<dbReference type="EMBL" id="AY169805">
    <property type="protein sequence ID" value="AAO47127.1"/>
    <property type="molecule type" value="Genomic_RNA"/>
</dbReference>
<dbReference type="GO" id="GO:0044175">
    <property type="term" value="C:host cell endosome membrane"/>
    <property type="evidence" value="ECO:0007669"/>
    <property type="project" value="UniProtKB-SubCell"/>
</dbReference>
<keyword evidence="25 32" id="KW-0472">Membrane</keyword>
<dbReference type="GO" id="GO:0005198">
    <property type="term" value="F:structural molecule activity"/>
    <property type="evidence" value="ECO:0007669"/>
    <property type="project" value="UniProtKB-UniRule"/>
</dbReference>
<keyword evidence="19 32" id="KW-1043">Host membrane</keyword>
<comment type="domain">
    <text evidence="32">The YXXL motif is involved in determining the exact site of viral release at the surface of infected mononuclear cells and promotes endocytosis. YXXL and di-leucine endocytosis motifs interact directly or indirectly with the clathrin adapter complexes, opperate independently, and their activities are not additive.</text>
</comment>
<feature type="transmembrane region" description="Helical" evidence="33">
    <location>
        <begin position="705"/>
        <end position="732"/>
    </location>
</feature>
<feature type="short sequence motif" description="Di-leucine internalization motif" evidence="32">
    <location>
        <begin position="889"/>
        <end position="890"/>
    </location>
</feature>
<keyword evidence="26 32" id="KW-0564">Palmitate</keyword>
<keyword evidence="12 32" id="KW-1162">Viral penetration into host cytoplasm</keyword>
<feature type="region of interest" description="Immunosuppression" evidence="32">
    <location>
        <begin position="602"/>
        <end position="620"/>
    </location>
</feature>
<evidence type="ECO:0000256" key="11">
    <source>
        <dbReference type="ARBA" id="ARBA00022581"/>
    </source>
</evidence>
<dbReference type="GO" id="GO:0020002">
    <property type="term" value="C:host cell plasma membrane"/>
    <property type="evidence" value="ECO:0007669"/>
    <property type="project" value="UniProtKB-SubCell"/>
</dbReference>
<comment type="domain">
    <text evidence="32">The CD4-binding region is targeted by the antibody b12.</text>
</comment>
<dbReference type="SUPFAM" id="SSF58069">
    <property type="entry name" value="Virus ectodomain"/>
    <property type="match status" value="1"/>
</dbReference>
<dbReference type="InterPro" id="IPR000328">
    <property type="entry name" value="GP41-like"/>
</dbReference>
<feature type="region of interest" description="Fusion peptide" evidence="32">
    <location>
        <begin position="540"/>
        <end position="560"/>
    </location>
</feature>
<dbReference type="InterPro" id="IPR000777">
    <property type="entry name" value="HIV1_Gp120"/>
</dbReference>
<dbReference type="Gene3D" id="2.170.40.20">
    <property type="entry name" value="Human immunodeficiency virus 1, Gp160, envelope glycoprotein"/>
    <property type="match status" value="2"/>
</dbReference>
<evidence type="ECO:0000256" key="32">
    <source>
        <dbReference type="HAMAP-Rule" id="MF_04083"/>
    </source>
</evidence>
<keyword evidence="9 32" id="KW-1032">Host cell membrane</keyword>
<dbReference type="GO" id="GO:0019031">
    <property type="term" value="C:viral envelope"/>
    <property type="evidence" value="ECO:0007669"/>
    <property type="project" value="UniProtKB-KW"/>
</dbReference>
<evidence type="ECO:0000256" key="2">
    <source>
        <dbReference type="ARBA" id="ARBA00004433"/>
    </source>
</evidence>
<evidence type="ECO:0000256" key="8">
    <source>
        <dbReference type="ARBA" id="ARBA00022510"/>
    </source>
</evidence>
<evidence type="ECO:0000256" key="18">
    <source>
        <dbReference type="ARBA" id="ARBA00022844"/>
    </source>
</evidence>
<evidence type="ECO:0000259" key="35">
    <source>
        <dbReference type="Pfam" id="PF00517"/>
    </source>
</evidence>
<dbReference type="GO" id="GO:0019082">
    <property type="term" value="P:viral protein processing"/>
    <property type="evidence" value="ECO:0007669"/>
    <property type="project" value="UniProtKB-UniRule"/>
</dbReference>
<evidence type="ECO:0000256" key="6">
    <source>
        <dbReference type="ARBA" id="ARBA00004650"/>
    </source>
</evidence>
<keyword evidence="21 32" id="KW-1164">Virus endocytosis by host</keyword>
<proteinExistence type="inferred from homology"/>
<keyword evidence="18 32" id="KW-0946">Virion</keyword>
<evidence type="ECO:0000313" key="37">
    <source>
        <dbReference type="EMBL" id="AAO47127.1"/>
    </source>
</evidence>
<comment type="domain">
    <text evidence="32 33">The 17 amino acids long immunosuppressive region is present in many retroviral envelope proteins. Synthetic peptides derived from this relatively conserved sequence inhibit immune function in vitro and in vivo.</text>
</comment>
<dbReference type="Pfam" id="PF00516">
    <property type="entry name" value="GP120"/>
    <property type="match status" value="1"/>
</dbReference>
<evidence type="ECO:0000256" key="24">
    <source>
        <dbReference type="ARBA" id="ARBA00023054"/>
    </source>
</evidence>
<dbReference type="SUPFAM" id="SSF56502">
    <property type="entry name" value="gp120 core"/>
    <property type="match status" value="1"/>
</dbReference>
<evidence type="ECO:0000256" key="28">
    <source>
        <dbReference type="ARBA" id="ARBA00023180"/>
    </source>
</evidence>
<accession>Q8Q7G2</accession>
<evidence type="ECO:0000256" key="3">
    <source>
        <dbReference type="ARBA" id="ARBA00004505"/>
    </source>
</evidence>
<evidence type="ECO:0000313" key="38">
    <source>
        <dbReference type="Proteomes" id="UP000133817"/>
    </source>
</evidence>
<comment type="function">
    <text evidence="32">Surface protein gp120: Attaches the virus to the host lymphoid cell by binding to the primary receptor CD4. This interaction induces a structural rearrangement creating a high affinity binding site for a chemokine coreceptor like CXCR4 and/or CCR5. Acts as a ligand for CD209/DC-SIGN and CLEC4M/DC-SIGNR, which are respectively found on dendritic cells (DCs), and on endothelial cells of liver sinusoids and lymph node sinuses. These interactions allow capture of viral particles at mucosal surfaces by these cells and subsequent transmission to permissive cells. HIV subverts the migration properties of dendritic cells to gain access to CD4+ T-cells in lymph nodes. Virus transmission to permissive T-cells occurs either in trans (without DCs infection, through viral capture and transmission), or in cis (following DCs productive infection, through the usual CD4-gp120 interaction), thereby inducing a robust infection. In trans infection, bound virions remain infectious over days and it is proposed that they are not degraded, but protected in non-lysosomal acidic organelles within the DCs close to the cell membrane thus contributing to the viral infectious potential during DCs' migration from the periphery to the lymphoid tissues. On arrival at lymphoid tissues, intact virions recycle back to DCs' cell surface allowing virus transmission to CD4+ T-cells.</text>
</comment>
<feature type="short sequence motif" description="YXXL motif; contains endocytosis signal" evidence="32">
    <location>
        <begin position="739"/>
        <end position="742"/>
    </location>
</feature>
<comment type="function">
    <text evidence="32">Envelope glycoprotein gp160: Oligomerizes in the host endoplasmic reticulum into predominantly trimers. In a second time, gp160 transits in the host Golgi, where glycosylation is completed. The precursor is then proteolytically cleaved in the trans-Golgi and thereby activated by cellular furin or furin-like proteases to produce gp120 and gp41.</text>
</comment>
<comment type="subcellular location">
    <molecule>Transmembrane protein gp41</molecule>
    <subcellularLocation>
        <location evidence="32">Virion membrane</location>
        <topology evidence="32">Single-pass type I membrane protein</topology>
    </subcellularLocation>
    <subcellularLocation>
        <location evidence="32">Host cell membrane</location>
        <topology evidence="32">Single-pass type I membrane protein</topology>
    </subcellularLocation>
    <subcellularLocation>
        <location evidence="32">Host endosome membrane</location>
        <topology evidence="32">Single-pass type I membrane protein</topology>
    </subcellularLocation>
    <text evidence="32">It is probably concentrated at the site of budding and incorporated into the virions possibly by contacts between the cytoplasmic tail of Env and the N-terminus of Gag.</text>
</comment>
<feature type="region of interest" description="MPER; binding to GalCer" evidence="32">
    <location>
        <begin position="689"/>
        <end position="710"/>
    </location>
</feature>
<keyword evidence="8 32" id="KW-1170">Fusion of virus membrane with host endosomal membrane</keyword>
<evidence type="ECO:0000256" key="1">
    <source>
        <dbReference type="ARBA" id="ARBA00004402"/>
    </source>
</evidence>
<keyword evidence="7 32" id="KW-1168">Fusion of virus membrane with host membrane</keyword>
<keyword evidence="24 32" id="KW-0175">Coiled coil</keyword>
<evidence type="ECO:0000256" key="30">
    <source>
        <dbReference type="ARBA" id="ARBA00023288"/>
    </source>
</evidence>
<dbReference type="HAMAP" id="MF_04083">
    <property type="entry name" value="HIV_ENV"/>
    <property type="match status" value="1"/>
</dbReference>